<evidence type="ECO:0000256" key="2">
    <source>
        <dbReference type="ARBA" id="ARBA00009657"/>
    </source>
</evidence>
<dbReference type="GO" id="GO:0006811">
    <property type="term" value="P:monoatomic ion transport"/>
    <property type="evidence" value="ECO:0007669"/>
    <property type="project" value="UniProtKB-KW"/>
</dbReference>
<dbReference type="RefSeq" id="XP_037592407.1">
    <property type="nucleotide sequence ID" value="XM_037736479.1"/>
</dbReference>
<comment type="similarity">
    <text evidence="2 11">Belongs to the organo anion transporter (TC 2.A.60) family.</text>
</comment>
<feature type="domain" description="Major facilitator superfamily (MFS) profile" evidence="13">
    <location>
        <begin position="22"/>
        <end position="628"/>
    </location>
</feature>
<dbReference type="PROSITE" id="PS50850">
    <property type="entry name" value="MFS"/>
    <property type="match status" value="1"/>
</dbReference>
<dbReference type="NCBIfam" id="TIGR00805">
    <property type="entry name" value="oat"/>
    <property type="match status" value="1"/>
</dbReference>
<evidence type="ECO:0000256" key="6">
    <source>
        <dbReference type="ARBA" id="ARBA00022989"/>
    </source>
</evidence>
<feature type="transmembrane region" description="Helical" evidence="11">
    <location>
        <begin position="354"/>
        <end position="376"/>
    </location>
</feature>
<dbReference type="GeneTree" id="ENSGT01150000286901"/>
<feature type="transmembrane region" description="Helical" evidence="11">
    <location>
        <begin position="388"/>
        <end position="408"/>
    </location>
</feature>
<dbReference type="OMA" id="DCNMDCN"/>
<evidence type="ECO:0000256" key="12">
    <source>
        <dbReference type="SAM" id="Coils"/>
    </source>
</evidence>
<comment type="subcellular location">
    <subcellularLocation>
        <location evidence="1 11">Cell membrane</location>
        <topology evidence="1 11">Multi-pass membrane protein</topology>
    </subcellularLocation>
</comment>
<gene>
    <name evidence="15" type="primary">SLCO1A2</name>
</gene>
<dbReference type="Gene3D" id="1.20.1250.20">
    <property type="entry name" value="MFS general substrate transporter like domains"/>
    <property type="match status" value="1"/>
</dbReference>
<keyword evidence="16" id="KW-1185">Reference proteome</keyword>
<keyword evidence="7 11" id="KW-0406">Ion transport</keyword>
<feature type="transmembrane region" description="Helical" evidence="11">
    <location>
        <begin position="195"/>
        <end position="222"/>
    </location>
</feature>
<comment type="caution">
    <text evidence="11">Lacks conserved residue(s) required for the propagation of feature annotation.</text>
</comment>
<dbReference type="InterPro" id="IPR002350">
    <property type="entry name" value="Kazal_dom"/>
</dbReference>
<keyword evidence="12" id="KW-0175">Coiled coil</keyword>
<evidence type="ECO:0000313" key="16">
    <source>
        <dbReference type="Proteomes" id="UP000233040"/>
    </source>
</evidence>
<evidence type="ECO:0000256" key="9">
    <source>
        <dbReference type="ARBA" id="ARBA00023157"/>
    </source>
</evidence>
<evidence type="ECO:0000256" key="3">
    <source>
        <dbReference type="ARBA" id="ARBA00022448"/>
    </source>
</evidence>
<keyword evidence="6 11" id="KW-1133">Transmembrane helix</keyword>
<evidence type="ECO:0000256" key="1">
    <source>
        <dbReference type="ARBA" id="ARBA00004651"/>
    </source>
</evidence>
<evidence type="ECO:0000259" key="13">
    <source>
        <dbReference type="PROSITE" id="PS50850"/>
    </source>
</evidence>
<evidence type="ECO:0000256" key="7">
    <source>
        <dbReference type="ARBA" id="ARBA00023065"/>
    </source>
</evidence>
<dbReference type="PROSITE" id="PS51465">
    <property type="entry name" value="KAZAL_2"/>
    <property type="match status" value="1"/>
</dbReference>
<dbReference type="SUPFAM" id="SSF100895">
    <property type="entry name" value="Kazal-type serine protease inhibitors"/>
    <property type="match status" value="1"/>
</dbReference>
<dbReference type="PANTHER" id="PTHR11388">
    <property type="entry name" value="ORGANIC ANION TRANSPORTER"/>
    <property type="match status" value="1"/>
</dbReference>
<keyword evidence="10" id="KW-0325">Glycoprotein</keyword>
<feature type="transmembrane region" description="Helical" evidence="11">
    <location>
        <begin position="557"/>
        <end position="579"/>
    </location>
</feature>
<dbReference type="PANTHER" id="PTHR11388:SF16">
    <property type="entry name" value="SOLUTE CARRIER ORGANIC ANION TRANSPORTER FAMILY MEMBER 1A2"/>
    <property type="match status" value="1"/>
</dbReference>
<dbReference type="GO" id="GO:0015347">
    <property type="term" value="F:sodium-independent organic anion transmembrane transporter activity"/>
    <property type="evidence" value="ECO:0007669"/>
    <property type="project" value="TreeGrafter"/>
</dbReference>
<feature type="transmembrane region" description="Helical" evidence="11">
    <location>
        <begin position="242"/>
        <end position="266"/>
    </location>
</feature>
<dbReference type="InterPro" id="IPR036259">
    <property type="entry name" value="MFS_trans_sf"/>
</dbReference>
<dbReference type="GO" id="GO:0016323">
    <property type="term" value="C:basolateral plasma membrane"/>
    <property type="evidence" value="ECO:0007669"/>
    <property type="project" value="TreeGrafter"/>
</dbReference>
<dbReference type="SUPFAM" id="SSF103473">
    <property type="entry name" value="MFS general substrate transporter"/>
    <property type="match status" value="1"/>
</dbReference>
<evidence type="ECO:0000256" key="10">
    <source>
        <dbReference type="ARBA" id="ARBA00023180"/>
    </source>
</evidence>
<keyword evidence="9" id="KW-1015">Disulfide bond</keyword>
<reference evidence="15" key="2">
    <citation type="submission" date="2025-09" db="UniProtKB">
        <authorList>
            <consortium name="Ensembl"/>
        </authorList>
    </citation>
    <scope>IDENTIFICATION</scope>
</reference>
<evidence type="ECO:0000256" key="11">
    <source>
        <dbReference type="RuleBase" id="RU362056"/>
    </source>
</evidence>
<dbReference type="RefSeq" id="XP_037592408.1">
    <property type="nucleotide sequence ID" value="XM_037736480.1"/>
</dbReference>
<organism evidence="15 16">
    <name type="scientific">Cebus imitator</name>
    <name type="common">Panamanian white-faced capuchin</name>
    <name type="synonym">Cebus capucinus imitator</name>
    <dbReference type="NCBI Taxonomy" id="2715852"/>
    <lineage>
        <taxon>Eukaryota</taxon>
        <taxon>Metazoa</taxon>
        <taxon>Chordata</taxon>
        <taxon>Craniata</taxon>
        <taxon>Vertebrata</taxon>
        <taxon>Euteleostomi</taxon>
        <taxon>Mammalia</taxon>
        <taxon>Eutheria</taxon>
        <taxon>Euarchontoglires</taxon>
        <taxon>Primates</taxon>
        <taxon>Haplorrhini</taxon>
        <taxon>Platyrrhini</taxon>
        <taxon>Cebidae</taxon>
        <taxon>Cebinae</taxon>
        <taxon>Cebus</taxon>
    </lineage>
</organism>
<dbReference type="FunFam" id="1.20.1250.20:FF:000210">
    <property type="entry name" value="Solute carrier organic anion transporter family member"/>
    <property type="match status" value="1"/>
</dbReference>
<keyword evidence="5 11" id="KW-0812">Transmembrane</keyword>
<feature type="transmembrane region" description="Helical" evidence="11">
    <location>
        <begin position="60"/>
        <end position="80"/>
    </location>
</feature>
<proteinExistence type="inferred from homology"/>
<sequence>MGETEKRIETHGIRCLSKMKMFLLAITCAYVSKTLSGSYMNSMLTQIERQFNIPTSLVGLINGSFEIGNLLLIIFVSYFGTKLHRPIMIGTGCVVMGLGCFLKSLPHFLMNRYEYESTVSVSGNLSSGSFLCMENGTQILRSTQDPSECTKEVKSLMWVYVLVGNIVRGMGETPIMPLGISYIEDFAKSENSPLYIGFVETGAIIGPLIGLLLASFCANVYVDTGSVNTDDLTIAPTDTRWVGAWWFGFLICAGVNVLTAIPFFFLPKTLPKEGQEDNADIIKNENEEKKREEVKKEKNGITKDFLPFMKSLSCNPIYMLFILISVIQFNAFVNMISFMPKYLEQQYGKSSSDAIFLMGVYNLPPICVGYIVGGLIMKKFKITVKQAAHIGCWLSLLDYLLYFLSFLMTCENSSVVGINTSYEGIQQDLYVENNIFANCNADCNCPTKIWDPVCGNNGLSYLSACLAGCETSLGAGINMVFQNCSCIQTSGNSSAVLGLCDKGPDCYMMLQYFLILSATSSFIYSLAAIPGYMVLLRCIKSEEKSLGVGLHTFCTRVFAGIPAPIYFGVLMDSTCLHWGTLKCGESGACRIYDSVTFRYIYLGLPAALRGSSFIPGLIILILLTKCHLPGENASSGTELIETKVKGKENECKDIYQKSMILNDDELKTKL</sequence>
<dbReference type="InterPro" id="IPR004156">
    <property type="entry name" value="OATP"/>
</dbReference>
<dbReference type="Pfam" id="PF03137">
    <property type="entry name" value="OATP"/>
    <property type="match status" value="1"/>
</dbReference>
<evidence type="ECO:0000256" key="5">
    <source>
        <dbReference type="ARBA" id="ARBA00022692"/>
    </source>
</evidence>
<feature type="transmembrane region" description="Helical" evidence="11">
    <location>
        <begin position="599"/>
        <end position="623"/>
    </location>
</feature>
<dbReference type="KEGG" id="cimi:108300242"/>
<dbReference type="Gene3D" id="3.30.60.30">
    <property type="match status" value="1"/>
</dbReference>
<evidence type="ECO:0000259" key="14">
    <source>
        <dbReference type="PROSITE" id="PS51465"/>
    </source>
</evidence>
<feature type="domain" description="Kazal-like" evidence="14">
    <location>
        <begin position="433"/>
        <end position="488"/>
    </location>
</feature>
<dbReference type="CTD" id="6579"/>
<keyword evidence="3 11" id="KW-0813">Transport</keyword>
<accession>A0A2K5QV75</accession>
<feature type="transmembrane region" description="Helical" evidence="11">
    <location>
        <begin position="317"/>
        <end position="339"/>
    </location>
</feature>
<evidence type="ECO:0000256" key="4">
    <source>
        <dbReference type="ARBA" id="ARBA00022475"/>
    </source>
</evidence>
<evidence type="ECO:0000313" key="15">
    <source>
        <dbReference type="Ensembl" id="ENSCCAP00000019765.1"/>
    </source>
</evidence>
<dbReference type="Proteomes" id="UP000233040">
    <property type="component" value="Unassembled WGS sequence"/>
</dbReference>
<dbReference type="InterPro" id="IPR020846">
    <property type="entry name" value="MFS_dom"/>
</dbReference>
<dbReference type="Pfam" id="PF07648">
    <property type="entry name" value="Kazal_2"/>
    <property type="match status" value="1"/>
</dbReference>
<dbReference type="GO" id="GO:0043252">
    <property type="term" value="P:sodium-independent organic anion transport"/>
    <property type="evidence" value="ECO:0007669"/>
    <property type="project" value="TreeGrafter"/>
</dbReference>
<dbReference type="RefSeq" id="XP_017378437.1">
    <property type="nucleotide sequence ID" value="XM_017522948.1"/>
</dbReference>
<keyword evidence="8 11" id="KW-0472">Membrane</keyword>
<dbReference type="STRING" id="9516.ENSCCAP00000019765"/>
<protein>
    <recommendedName>
        <fullName evidence="11">Solute carrier organic anion transporter family member</fullName>
    </recommendedName>
</protein>
<dbReference type="InterPro" id="IPR036058">
    <property type="entry name" value="Kazal_dom_sf"/>
</dbReference>
<dbReference type="Ensembl" id="ENSCCAT00000037249.1">
    <property type="protein sequence ID" value="ENSCCAP00000019765.1"/>
    <property type="gene ID" value="ENSCCAG00000027720.1"/>
</dbReference>
<dbReference type="GeneID" id="108300242"/>
<feature type="transmembrane region" description="Helical" evidence="11">
    <location>
        <begin position="512"/>
        <end position="536"/>
    </location>
</feature>
<dbReference type="AlphaFoldDB" id="A0A2K5QV75"/>
<dbReference type="GO" id="GO:0015125">
    <property type="term" value="F:bile acid transmembrane transporter activity"/>
    <property type="evidence" value="ECO:0007669"/>
    <property type="project" value="TreeGrafter"/>
</dbReference>
<feature type="transmembrane region" description="Helical" evidence="11">
    <location>
        <begin position="21"/>
        <end position="40"/>
    </location>
</feature>
<name>A0A2K5QV75_CEBIM</name>
<evidence type="ECO:0000256" key="8">
    <source>
        <dbReference type="ARBA" id="ARBA00023136"/>
    </source>
</evidence>
<keyword evidence="4" id="KW-1003">Cell membrane</keyword>
<feature type="coiled-coil region" evidence="12">
    <location>
        <begin position="272"/>
        <end position="304"/>
    </location>
</feature>
<reference evidence="15" key="1">
    <citation type="submission" date="2025-08" db="UniProtKB">
        <authorList>
            <consortium name="Ensembl"/>
        </authorList>
    </citation>
    <scope>IDENTIFICATION</scope>
</reference>